<dbReference type="InterPro" id="IPR013849">
    <property type="entry name" value="DNA_helicase_Holl-junc_RuvA_I"/>
</dbReference>
<dbReference type="Gene3D" id="2.40.50.140">
    <property type="entry name" value="Nucleic acid-binding proteins"/>
    <property type="match status" value="1"/>
</dbReference>
<dbReference type="InterPro" id="IPR012340">
    <property type="entry name" value="NA-bd_OB-fold"/>
</dbReference>
<keyword evidence="4 6" id="KW-0233">DNA recombination</keyword>
<dbReference type="GO" id="GO:0009378">
    <property type="term" value="F:four-way junction helicase activity"/>
    <property type="evidence" value="ECO:0007669"/>
    <property type="project" value="InterPro"/>
</dbReference>
<reference evidence="8 9" key="1">
    <citation type="submission" date="2018-04" db="EMBL/GenBank/DDBJ databases">
        <title>Thalassorhabdus spongiae gen. nov., sp. nov., isolated from a marine sponge in South-West Iceland.</title>
        <authorList>
            <person name="Knobloch S."/>
            <person name="Daussin A."/>
            <person name="Johannsson R."/>
            <person name="Marteinsson V.T."/>
        </authorList>
    </citation>
    <scope>NUCLEOTIDE SEQUENCE [LARGE SCALE GENOMIC DNA]</scope>
    <source>
        <strain evidence="8 9">Hp12</strain>
    </source>
</reference>
<evidence type="ECO:0000313" key="8">
    <source>
        <dbReference type="EMBL" id="PVZ69448.1"/>
    </source>
</evidence>
<proteinExistence type="inferred from homology"/>
<accession>A0A2V1GWL8</accession>
<dbReference type="GO" id="GO:0048476">
    <property type="term" value="C:Holliday junction resolvase complex"/>
    <property type="evidence" value="ECO:0007669"/>
    <property type="project" value="UniProtKB-UniRule"/>
</dbReference>
<dbReference type="GO" id="GO:0005524">
    <property type="term" value="F:ATP binding"/>
    <property type="evidence" value="ECO:0007669"/>
    <property type="project" value="InterPro"/>
</dbReference>
<dbReference type="Pfam" id="PF01330">
    <property type="entry name" value="RuvA_N"/>
    <property type="match status" value="1"/>
</dbReference>
<keyword evidence="2 6" id="KW-0227">DNA damage</keyword>
<dbReference type="InterPro" id="IPR000085">
    <property type="entry name" value="RuvA"/>
</dbReference>
<evidence type="ECO:0000256" key="2">
    <source>
        <dbReference type="ARBA" id="ARBA00022763"/>
    </source>
</evidence>
<dbReference type="Proteomes" id="UP000244906">
    <property type="component" value="Unassembled WGS sequence"/>
</dbReference>
<feature type="region of interest" description="Domain I" evidence="6">
    <location>
        <begin position="1"/>
        <end position="64"/>
    </location>
</feature>
<dbReference type="GO" id="GO:0000400">
    <property type="term" value="F:four-way junction DNA binding"/>
    <property type="evidence" value="ECO:0007669"/>
    <property type="project" value="UniProtKB-UniRule"/>
</dbReference>
<dbReference type="SMART" id="SM00278">
    <property type="entry name" value="HhH1"/>
    <property type="match status" value="2"/>
</dbReference>
<keyword evidence="5 6" id="KW-0234">DNA repair</keyword>
<dbReference type="CDD" id="cd14332">
    <property type="entry name" value="UBA_RuvA_C"/>
    <property type="match status" value="1"/>
</dbReference>
<dbReference type="GO" id="GO:0009379">
    <property type="term" value="C:Holliday junction helicase complex"/>
    <property type="evidence" value="ECO:0007669"/>
    <property type="project" value="InterPro"/>
</dbReference>
<dbReference type="InterPro" id="IPR011114">
    <property type="entry name" value="RuvA_C"/>
</dbReference>
<comment type="caution">
    <text evidence="8">The sequence shown here is derived from an EMBL/GenBank/DDBJ whole genome shotgun (WGS) entry which is preliminary data.</text>
</comment>
<dbReference type="HAMAP" id="MF_00031">
    <property type="entry name" value="DNA_HJ_migration_RuvA"/>
    <property type="match status" value="1"/>
</dbReference>
<keyword evidence="3 6" id="KW-0238">DNA-binding</keyword>
<dbReference type="InterPro" id="IPR036267">
    <property type="entry name" value="RuvA_C_sf"/>
</dbReference>
<evidence type="ECO:0000259" key="7">
    <source>
        <dbReference type="SMART" id="SM00278"/>
    </source>
</evidence>
<evidence type="ECO:0000256" key="3">
    <source>
        <dbReference type="ARBA" id="ARBA00023125"/>
    </source>
</evidence>
<comment type="domain">
    <text evidence="6">Has three domains with a flexible linker between the domains II and III and assumes an 'L' shape. Domain III is highly mobile and contacts RuvB.</text>
</comment>
<evidence type="ECO:0000313" key="9">
    <source>
        <dbReference type="Proteomes" id="UP000244906"/>
    </source>
</evidence>
<dbReference type="SUPFAM" id="SSF46929">
    <property type="entry name" value="DNA helicase RuvA subunit, C-terminal domain"/>
    <property type="match status" value="1"/>
</dbReference>
<feature type="region of interest" description="Domain III" evidence="6">
    <location>
        <begin position="155"/>
        <end position="212"/>
    </location>
</feature>
<gene>
    <name evidence="6" type="primary">ruvA</name>
    <name evidence="8" type="ORF">DC094_08910</name>
</gene>
<dbReference type="GO" id="GO:0006281">
    <property type="term" value="P:DNA repair"/>
    <property type="evidence" value="ECO:0007669"/>
    <property type="project" value="UniProtKB-UniRule"/>
</dbReference>
<name>A0A2V1GWL8_9GAMM</name>
<comment type="similarity">
    <text evidence="6">Belongs to the RuvA family.</text>
</comment>
<dbReference type="InterPro" id="IPR010994">
    <property type="entry name" value="RuvA_2-like"/>
</dbReference>
<dbReference type="AlphaFoldDB" id="A0A2V1GWL8"/>
<dbReference type="Gene3D" id="1.10.150.20">
    <property type="entry name" value="5' to 3' exonuclease, C-terminal subdomain"/>
    <property type="match status" value="1"/>
</dbReference>
<sequence length="212" mass="23155">MIGRIRGVLLINRPPMIMLEAAGIGYEIQAPLGTCAGMPKLGQEVILWTHMSVREDDQSLFGFLKEKDRQLFRTLIKVSGVGPKLGLAILSALDGDDFVRSVRNNDIAMLERVPGIGKKTAQRLMVEMVDRLKAWQINSSADDLLPLHDGVGKGADNLAFATQEAISGLIALGYKEKDADKSIRAAASQIDITDDLDSAALIKLALKQMMRR</sequence>
<dbReference type="EMBL" id="QDDL01000003">
    <property type="protein sequence ID" value="PVZ69448.1"/>
    <property type="molecule type" value="Genomic_DNA"/>
</dbReference>
<organism evidence="8 9">
    <name type="scientific">Pelagibaculum spongiae</name>
    <dbReference type="NCBI Taxonomy" id="2080658"/>
    <lineage>
        <taxon>Bacteria</taxon>
        <taxon>Pseudomonadati</taxon>
        <taxon>Pseudomonadota</taxon>
        <taxon>Gammaproteobacteria</taxon>
        <taxon>Oceanospirillales</taxon>
        <taxon>Pelagibaculum</taxon>
    </lineage>
</organism>
<comment type="function">
    <text evidence="6">The RuvA-RuvB-RuvC complex processes Holliday junction (HJ) DNA during genetic recombination and DNA repair, while the RuvA-RuvB complex plays an important role in the rescue of blocked DNA replication forks via replication fork reversal (RFR). RuvA specifically binds to HJ cruciform DNA, conferring on it an open structure. The RuvB hexamer acts as an ATP-dependent pump, pulling dsDNA into and through the RuvAB complex. HJ branch migration allows RuvC to scan DNA until it finds its consensus sequence, where it cleaves and resolves the cruciform DNA.</text>
</comment>
<feature type="domain" description="Helix-hairpin-helix DNA-binding motif class 1" evidence="7">
    <location>
        <begin position="73"/>
        <end position="92"/>
    </location>
</feature>
<dbReference type="SUPFAM" id="SSF47781">
    <property type="entry name" value="RuvA domain 2-like"/>
    <property type="match status" value="1"/>
</dbReference>
<dbReference type="OrthoDB" id="5293449at2"/>
<keyword evidence="9" id="KW-1185">Reference proteome</keyword>
<dbReference type="InterPro" id="IPR003583">
    <property type="entry name" value="Hlx-hairpin-Hlx_DNA-bd_motif"/>
</dbReference>
<feature type="domain" description="Helix-hairpin-helix DNA-binding motif class 1" evidence="7">
    <location>
        <begin position="108"/>
        <end position="127"/>
    </location>
</feature>
<dbReference type="Pfam" id="PF07499">
    <property type="entry name" value="RuvA_C"/>
    <property type="match status" value="1"/>
</dbReference>
<comment type="subunit">
    <text evidence="6">Homotetramer. Forms an RuvA(8)-RuvB(12)-Holliday junction (HJ) complex. HJ DNA is sandwiched between 2 RuvA tetramers; dsDNA enters through RuvA and exits via RuvB. An RuvB hexamer assembles on each DNA strand where it exits the tetramer. Each RuvB hexamer is contacted by two RuvA subunits (via domain III) on 2 adjacent RuvB subunits; this complex drives branch migration. In the full resolvosome a probable DNA-RuvA(4)-RuvB(12)-RuvC(2) complex forms which resolves the HJ.</text>
</comment>
<keyword evidence="1 6" id="KW-0963">Cytoplasm</keyword>
<evidence type="ECO:0000256" key="1">
    <source>
        <dbReference type="ARBA" id="ARBA00022490"/>
    </source>
</evidence>
<dbReference type="Gene3D" id="1.10.8.10">
    <property type="entry name" value="DNA helicase RuvA subunit, C-terminal domain"/>
    <property type="match status" value="1"/>
</dbReference>
<dbReference type="RefSeq" id="WP_116686785.1">
    <property type="nucleotide sequence ID" value="NZ_CAWNYD010000003.1"/>
</dbReference>
<evidence type="ECO:0000256" key="6">
    <source>
        <dbReference type="HAMAP-Rule" id="MF_00031"/>
    </source>
</evidence>
<comment type="caution">
    <text evidence="6">Lacks conserved residue(s) required for the propagation of feature annotation.</text>
</comment>
<dbReference type="SUPFAM" id="SSF50249">
    <property type="entry name" value="Nucleic acid-binding proteins"/>
    <property type="match status" value="1"/>
</dbReference>
<evidence type="ECO:0000256" key="5">
    <source>
        <dbReference type="ARBA" id="ARBA00023204"/>
    </source>
</evidence>
<protein>
    <recommendedName>
        <fullName evidence="6">Holliday junction branch migration complex subunit RuvA</fullName>
    </recommendedName>
</protein>
<dbReference type="GO" id="GO:0005737">
    <property type="term" value="C:cytoplasm"/>
    <property type="evidence" value="ECO:0007669"/>
    <property type="project" value="UniProtKB-SubCell"/>
</dbReference>
<evidence type="ECO:0000256" key="4">
    <source>
        <dbReference type="ARBA" id="ARBA00023172"/>
    </source>
</evidence>
<dbReference type="GO" id="GO:0006310">
    <property type="term" value="P:DNA recombination"/>
    <property type="evidence" value="ECO:0007669"/>
    <property type="project" value="UniProtKB-UniRule"/>
</dbReference>
<dbReference type="Pfam" id="PF14520">
    <property type="entry name" value="HHH_5"/>
    <property type="match status" value="1"/>
</dbReference>
<comment type="subcellular location">
    <subcellularLocation>
        <location evidence="6">Cytoplasm</location>
    </subcellularLocation>
</comment>
<dbReference type="NCBIfam" id="TIGR00084">
    <property type="entry name" value="ruvA"/>
    <property type="match status" value="1"/>
</dbReference>